<evidence type="ECO:0000259" key="6">
    <source>
        <dbReference type="PROSITE" id="PS50109"/>
    </source>
</evidence>
<dbReference type="Pfam" id="PF02518">
    <property type="entry name" value="HATPase_c"/>
    <property type="match status" value="1"/>
</dbReference>
<dbReference type="InterPro" id="IPR004358">
    <property type="entry name" value="Sig_transdc_His_kin-like_C"/>
</dbReference>
<dbReference type="CDD" id="cd00082">
    <property type="entry name" value="HisKA"/>
    <property type="match status" value="1"/>
</dbReference>
<reference evidence="8 9" key="1">
    <citation type="submission" date="2016-12" db="EMBL/GenBank/DDBJ databases">
        <authorList>
            <person name="Song W.-J."/>
            <person name="Kurnit D.M."/>
        </authorList>
    </citation>
    <scope>NUCLEOTIDE SEQUENCE [LARGE SCALE GENOMIC DNA]</scope>
    <source>
        <strain evidence="8 9">IMCC3135</strain>
    </source>
</reference>
<organism evidence="8 9">
    <name type="scientific">Granulosicoccus antarcticus IMCC3135</name>
    <dbReference type="NCBI Taxonomy" id="1192854"/>
    <lineage>
        <taxon>Bacteria</taxon>
        <taxon>Pseudomonadati</taxon>
        <taxon>Pseudomonadota</taxon>
        <taxon>Gammaproteobacteria</taxon>
        <taxon>Chromatiales</taxon>
        <taxon>Granulosicoccaceae</taxon>
        <taxon>Granulosicoccus</taxon>
    </lineage>
</organism>
<keyword evidence="8" id="KW-0418">Kinase</keyword>
<keyword evidence="3 4" id="KW-0597">Phosphoprotein</keyword>
<dbReference type="Proteomes" id="UP000250079">
    <property type="component" value="Chromosome"/>
</dbReference>
<gene>
    <name evidence="8" type="primary">todS_1</name>
    <name evidence="8" type="ORF">IMCC3135_10870</name>
</gene>
<evidence type="ECO:0000313" key="9">
    <source>
        <dbReference type="Proteomes" id="UP000250079"/>
    </source>
</evidence>
<dbReference type="EC" id="2.7.13.3" evidence="2"/>
<evidence type="ECO:0000256" key="1">
    <source>
        <dbReference type="ARBA" id="ARBA00000085"/>
    </source>
</evidence>
<dbReference type="PROSITE" id="PS50109">
    <property type="entry name" value="HIS_KIN"/>
    <property type="match status" value="1"/>
</dbReference>
<proteinExistence type="predicted"/>
<dbReference type="RefSeq" id="WP_088917592.1">
    <property type="nucleotide sequence ID" value="NZ_CP018632.1"/>
</dbReference>
<dbReference type="InterPro" id="IPR036097">
    <property type="entry name" value="HisK_dim/P_sf"/>
</dbReference>
<feature type="domain" description="Response regulatory" evidence="7">
    <location>
        <begin position="314"/>
        <end position="430"/>
    </location>
</feature>
<evidence type="ECO:0000256" key="3">
    <source>
        <dbReference type="ARBA" id="ARBA00022553"/>
    </source>
</evidence>
<evidence type="ECO:0000256" key="2">
    <source>
        <dbReference type="ARBA" id="ARBA00012438"/>
    </source>
</evidence>
<dbReference type="CDD" id="cd00075">
    <property type="entry name" value="HATPase"/>
    <property type="match status" value="1"/>
</dbReference>
<dbReference type="SMART" id="SM00448">
    <property type="entry name" value="REC"/>
    <property type="match status" value="1"/>
</dbReference>
<sequence length="437" mass="47458">MNNFDRDVDMLSDNTQAKPRLSGPAEPDASDDSLKRCCDTLAMTGHELRNPIAAMHGALSLIRDINFEAPACEILPLMSLALQIMERQLEIQTRLASDLQDLAGMERVELDVRCESLDLFDLISHTVNDLRPQAEELGLRLNLSLAESPVGLKGDPVRLTQLIGNLLGNSFKFTPRGGSIRVVMQREASTVMICVVDTGIGIDPLLLPGAFELYSQCRKASSSSHEGLGLGLYLSKRIVTLHGGTITIESAGLDLGTVVSVCLPILDEHDLVPLPSSVLASSKVPTWSKSMIDVPDQGASGRARVRRRQFQSFRIMVVEDNTDLASTMAMVLTRRGHSVLVCCSGHEALRRVNHFRPQVVLLDIGLPRMSGLELARQLRRLPATATALHIALSGQGSAESRQHSLAAGFDHYLVKPCCLGEIDALLDDFCPAVDCGV</sequence>
<accession>A0A2Z2NLQ7</accession>
<feature type="modified residue" description="4-aspartylphosphate" evidence="4">
    <location>
        <position position="363"/>
    </location>
</feature>
<dbReference type="EMBL" id="CP018632">
    <property type="protein sequence ID" value="ASJ72266.1"/>
    <property type="molecule type" value="Genomic_DNA"/>
</dbReference>
<evidence type="ECO:0000256" key="5">
    <source>
        <dbReference type="SAM" id="MobiDB-lite"/>
    </source>
</evidence>
<dbReference type="Pfam" id="PF00072">
    <property type="entry name" value="Response_reg"/>
    <property type="match status" value="1"/>
</dbReference>
<dbReference type="PANTHER" id="PTHR43547:SF2">
    <property type="entry name" value="HYBRID SIGNAL TRANSDUCTION HISTIDINE KINASE C"/>
    <property type="match status" value="1"/>
</dbReference>
<dbReference type="PANTHER" id="PTHR43547">
    <property type="entry name" value="TWO-COMPONENT HISTIDINE KINASE"/>
    <property type="match status" value="1"/>
</dbReference>
<dbReference type="Gene3D" id="1.10.287.130">
    <property type="match status" value="1"/>
</dbReference>
<evidence type="ECO:0000259" key="7">
    <source>
        <dbReference type="PROSITE" id="PS50110"/>
    </source>
</evidence>
<evidence type="ECO:0000313" key="8">
    <source>
        <dbReference type="EMBL" id="ASJ72266.1"/>
    </source>
</evidence>
<dbReference type="PROSITE" id="PS50110">
    <property type="entry name" value="RESPONSE_REGULATORY"/>
    <property type="match status" value="1"/>
</dbReference>
<feature type="domain" description="Histidine kinase" evidence="6">
    <location>
        <begin position="43"/>
        <end position="267"/>
    </location>
</feature>
<evidence type="ECO:0000256" key="4">
    <source>
        <dbReference type="PROSITE-ProRule" id="PRU00169"/>
    </source>
</evidence>
<protein>
    <recommendedName>
        <fullName evidence="2">histidine kinase</fullName>
        <ecNumber evidence="2">2.7.13.3</ecNumber>
    </recommendedName>
</protein>
<dbReference type="InterPro" id="IPR003661">
    <property type="entry name" value="HisK_dim/P_dom"/>
</dbReference>
<dbReference type="GO" id="GO:0000155">
    <property type="term" value="F:phosphorelay sensor kinase activity"/>
    <property type="evidence" value="ECO:0007669"/>
    <property type="project" value="InterPro"/>
</dbReference>
<dbReference type="PRINTS" id="PR00344">
    <property type="entry name" value="BCTRLSENSOR"/>
</dbReference>
<dbReference type="AlphaFoldDB" id="A0A2Z2NLQ7"/>
<dbReference type="OrthoDB" id="8552871at2"/>
<keyword evidence="9" id="KW-1185">Reference proteome</keyword>
<keyword evidence="8" id="KW-0808">Transferase</keyword>
<dbReference type="SUPFAM" id="SSF52172">
    <property type="entry name" value="CheY-like"/>
    <property type="match status" value="1"/>
</dbReference>
<dbReference type="SUPFAM" id="SSF47384">
    <property type="entry name" value="Homodimeric domain of signal transducing histidine kinase"/>
    <property type="match status" value="1"/>
</dbReference>
<dbReference type="InterPro" id="IPR011006">
    <property type="entry name" value="CheY-like_superfamily"/>
</dbReference>
<comment type="catalytic activity">
    <reaction evidence="1">
        <text>ATP + protein L-histidine = ADP + protein N-phospho-L-histidine.</text>
        <dbReference type="EC" id="2.7.13.3"/>
    </reaction>
</comment>
<dbReference type="KEGG" id="gai:IMCC3135_10870"/>
<dbReference type="SMART" id="SM00387">
    <property type="entry name" value="HATPase_c"/>
    <property type="match status" value="1"/>
</dbReference>
<dbReference type="Gene3D" id="3.40.50.2300">
    <property type="match status" value="1"/>
</dbReference>
<dbReference type="InterPro" id="IPR003594">
    <property type="entry name" value="HATPase_dom"/>
</dbReference>
<feature type="region of interest" description="Disordered" evidence="5">
    <location>
        <begin position="1"/>
        <end position="33"/>
    </location>
</feature>
<dbReference type="SUPFAM" id="SSF55874">
    <property type="entry name" value="ATPase domain of HSP90 chaperone/DNA topoisomerase II/histidine kinase"/>
    <property type="match status" value="1"/>
</dbReference>
<dbReference type="InterPro" id="IPR001789">
    <property type="entry name" value="Sig_transdc_resp-reg_receiver"/>
</dbReference>
<dbReference type="InterPro" id="IPR036890">
    <property type="entry name" value="HATPase_C_sf"/>
</dbReference>
<name>A0A2Z2NLQ7_9GAMM</name>
<dbReference type="Gene3D" id="3.30.565.10">
    <property type="entry name" value="Histidine kinase-like ATPase, C-terminal domain"/>
    <property type="match status" value="1"/>
</dbReference>
<dbReference type="InterPro" id="IPR005467">
    <property type="entry name" value="His_kinase_dom"/>
</dbReference>